<organism evidence="2 3">
    <name type="scientific">Cafeteria roenbergensis</name>
    <name type="common">Marine flagellate</name>
    <dbReference type="NCBI Taxonomy" id="33653"/>
    <lineage>
        <taxon>Eukaryota</taxon>
        <taxon>Sar</taxon>
        <taxon>Stramenopiles</taxon>
        <taxon>Bigyra</taxon>
        <taxon>Opalozoa</taxon>
        <taxon>Bicosoecida</taxon>
        <taxon>Cafeteriaceae</taxon>
        <taxon>Cafeteria</taxon>
    </lineage>
</organism>
<feature type="compositionally biased region" description="Low complexity" evidence="1">
    <location>
        <begin position="58"/>
        <end position="77"/>
    </location>
</feature>
<sequence length="738" mass="73395">MDARDSARERAANFHKGLGGRKAFRDRQGKIARDQAVRRRGAAAMQKRRLASIPVHDAAAPASPGSPAPSTAESAGGISSHAQLAATIATAMDPGTPARGRLGALSCLREAATDESVPASAWLPAGLVGLVTTYLAEAETAQAAAAHQRHRHACVWLLVELTAPDDPATAGLATELVSSLGPLIVPLLDGADTVMAELVAHALANFMACSPALPAALAKMGAGGALGRQLCRMPSTVAGACMWATRQLLSPADVSHEAVVHQALPALRFWFDKAARGQADADADADTGTGTGTGSGTGGAGGGGACGAGGGDGAGPGAGKGSAGIRWAVVEAAVLASSVAARAQEAWLPLRSAEGGVIPALCGALRRPSLHPQVRAPLLEALASITGCVDVGAAVLSTDGFAAGLVAMAAVNAPELDTAGRPTGRGLSEAVIADMARRPLDSAVGADAGDTTVPHLSMLVAANIVSPPSPEAVDSLAFRSRALAAAGVAASLPRPEEVLGPLPGAPPPSELARCLLSAGMGQVCVRWLHSSWRMAHSALLLLAALSRAPPHHLGAPDAATAVAPPPHLGPVVSLPGVLPALLRAVREHASLESAGSALGVLRQCLEVLPSGFKEAMEAAGGREALDALGYSGRCAGGGSVGMGGGYDPWVALGAQARAIADRFFEDDDDEDDEDDEEEGAGAFAGAPLAAAAFGAPAASPAAAGVGRGRGRALALPSWATATAGSVAGHSAAAAPHFG</sequence>
<accession>A0A5A8CMI0</accession>
<evidence type="ECO:0008006" key="4">
    <source>
        <dbReference type="Google" id="ProtNLM"/>
    </source>
</evidence>
<dbReference type="AlphaFoldDB" id="A0A5A8CMI0"/>
<protein>
    <recommendedName>
        <fullName evidence="4">IBB domain-containing protein</fullName>
    </recommendedName>
</protein>
<comment type="caution">
    <text evidence="2">The sequence shown here is derived from an EMBL/GenBank/DDBJ whole genome shotgun (WGS) entry which is preliminary data.</text>
</comment>
<feature type="compositionally biased region" description="Basic and acidic residues" evidence="1">
    <location>
        <begin position="23"/>
        <end position="37"/>
    </location>
</feature>
<dbReference type="InterPro" id="IPR011989">
    <property type="entry name" value="ARM-like"/>
</dbReference>
<dbReference type="SUPFAM" id="SSF48371">
    <property type="entry name" value="ARM repeat"/>
    <property type="match status" value="1"/>
</dbReference>
<feature type="region of interest" description="Disordered" evidence="1">
    <location>
        <begin position="1"/>
        <end position="79"/>
    </location>
</feature>
<gene>
    <name evidence="2" type="ORF">FNF31_06349</name>
</gene>
<evidence type="ECO:0000256" key="1">
    <source>
        <dbReference type="SAM" id="MobiDB-lite"/>
    </source>
</evidence>
<reference evidence="2 3" key="1">
    <citation type="submission" date="2019-07" db="EMBL/GenBank/DDBJ databases">
        <title>Genomes of Cafeteria roenbergensis.</title>
        <authorList>
            <person name="Fischer M.G."/>
            <person name="Hackl T."/>
            <person name="Roman M."/>
        </authorList>
    </citation>
    <scope>NUCLEOTIDE SEQUENCE [LARGE SCALE GENOMIC DNA]</scope>
    <source>
        <strain evidence="2 3">Cflag</strain>
    </source>
</reference>
<dbReference type="EMBL" id="VLTM01000094">
    <property type="protein sequence ID" value="KAA0154212.1"/>
    <property type="molecule type" value="Genomic_DNA"/>
</dbReference>
<dbReference type="InterPro" id="IPR016024">
    <property type="entry name" value="ARM-type_fold"/>
</dbReference>
<name>A0A5A8CMI0_CAFRO</name>
<dbReference type="Gene3D" id="1.25.10.10">
    <property type="entry name" value="Leucine-rich Repeat Variant"/>
    <property type="match status" value="1"/>
</dbReference>
<proteinExistence type="predicted"/>
<dbReference type="Proteomes" id="UP000325113">
    <property type="component" value="Unassembled WGS sequence"/>
</dbReference>
<feature type="compositionally biased region" description="Basic and acidic residues" evidence="1">
    <location>
        <begin position="1"/>
        <end position="12"/>
    </location>
</feature>
<evidence type="ECO:0000313" key="3">
    <source>
        <dbReference type="Proteomes" id="UP000325113"/>
    </source>
</evidence>
<feature type="compositionally biased region" description="Basic residues" evidence="1">
    <location>
        <begin position="38"/>
        <end position="50"/>
    </location>
</feature>
<evidence type="ECO:0000313" key="2">
    <source>
        <dbReference type="EMBL" id="KAA0154212.1"/>
    </source>
</evidence>